<proteinExistence type="predicted"/>
<accession>A0A5B2VDV0</accession>
<dbReference type="InterPro" id="IPR003760">
    <property type="entry name" value="PnrA-like"/>
</dbReference>
<dbReference type="PROSITE" id="PS51318">
    <property type="entry name" value="TAT"/>
    <property type="match status" value="1"/>
</dbReference>
<evidence type="ECO:0000259" key="2">
    <source>
        <dbReference type="Pfam" id="PF02608"/>
    </source>
</evidence>
<evidence type="ECO:0000256" key="1">
    <source>
        <dbReference type="ARBA" id="ARBA00022729"/>
    </source>
</evidence>
<dbReference type="GO" id="GO:0005886">
    <property type="term" value="C:plasma membrane"/>
    <property type="evidence" value="ECO:0007669"/>
    <property type="project" value="InterPro"/>
</dbReference>
<evidence type="ECO:0000313" key="3">
    <source>
        <dbReference type="EMBL" id="KAA2236297.1"/>
    </source>
</evidence>
<feature type="domain" description="ABC transporter substrate-binding protein PnrA-like" evidence="2">
    <location>
        <begin position="60"/>
        <end position="279"/>
    </location>
</feature>
<name>A0A5B2VDV0_9HYPH</name>
<dbReference type="InterPro" id="IPR006311">
    <property type="entry name" value="TAT_signal"/>
</dbReference>
<sequence>MTDRTFDRRTFIGLGLGAAGAAALPGGAFAQGKAKPIKVASIYTVPVEQQWVSRLHTALKTAEGRGDITYKWSENTANNDYERIMRQYAEEGSDLIVGEIFGVERAARRVAASYPKVAFLMGSSFGPAKPNMAVFDNWIQEPAYLSGMVAGKATKSNLIGMVGGYAIPEVNRLMHAFMDGARAVNPNVRFLVTFINSWYDPPKAKEASFAMIDKGADVMYAERFGVSDAAKERNAKVIGNVIDTSAQYPGIVLASALWHMEPTIDRAIKAVMEGRFEATDYGQFSQMQYGGASLAMDEKLVSAEVAAMVKEKEKEIQDGLFRVNVNDAEPKSS</sequence>
<keyword evidence="1" id="KW-0732">Signal</keyword>
<dbReference type="AlphaFoldDB" id="A0A5B2VDV0"/>
<comment type="caution">
    <text evidence="3">The sequence shown here is derived from an EMBL/GenBank/DDBJ whole genome shotgun (WGS) entry which is preliminary data.</text>
</comment>
<dbReference type="Proteomes" id="UP000323142">
    <property type="component" value="Unassembled WGS sequence"/>
</dbReference>
<reference evidence="3 4" key="1">
    <citation type="submission" date="2019-09" db="EMBL/GenBank/DDBJ databases">
        <title>Salinarimonas rosea gen. nov., sp. nov., a new member of the a-2 subgroup of the Proteobacteria.</title>
        <authorList>
            <person name="Liu J."/>
        </authorList>
    </citation>
    <scope>NUCLEOTIDE SEQUENCE [LARGE SCALE GENOMIC DNA]</scope>
    <source>
        <strain evidence="3 4">BN140002</strain>
    </source>
</reference>
<dbReference type="OrthoDB" id="149576at2"/>
<keyword evidence="4" id="KW-1185">Reference proteome</keyword>
<dbReference type="RefSeq" id="WP_149819477.1">
    <property type="nucleotide sequence ID" value="NZ_VUOA01000028.1"/>
</dbReference>
<dbReference type="CDD" id="cd06304">
    <property type="entry name" value="PBP1_BmpA_Med_PnrA-like"/>
    <property type="match status" value="1"/>
</dbReference>
<dbReference type="PANTHER" id="PTHR43208:SF1">
    <property type="entry name" value="ABC TRANSPORTER SUBSTRATE-BINDING PROTEIN"/>
    <property type="match status" value="1"/>
</dbReference>
<dbReference type="InterPro" id="IPR052910">
    <property type="entry name" value="ABC-Purine-Binding"/>
</dbReference>
<evidence type="ECO:0000313" key="4">
    <source>
        <dbReference type="Proteomes" id="UP000323142"/>
    </source>
</evidence>
<organism evidence="3 4">
    <name type="scientific">Salinarimonas soli</name>
    <dbReference type="NCBI Taxonomy" id="1638099"/>
    <lineage>
        <taxon>Bacteria</taxon>
        <taxon>Pseudomonadati</taxon>
        <taxon>Pseudomonadota</taxon>
        <taxon>Alphaproteobacteria</taxon>
        <taxon>Hyphomicrobiales</taxon>
        <taxon>Salinarimonadaceae</taxon>
        <taxon>Salinarimonas</taxon>
    </lineage>
</organism>
<dbReference type="Pfam" id="PF02608">
    <property type="entry name" value="Bmp"/>
    <property type="match status" value="1"/>
</dbReference>
<dbReference type="EMBL" id="VUOA01000028">
    <property type="protein sequence ID" value="KAA2236297.1"/>
    <property type="molecule type" value="Genomic_DNA"/>
</dbReference>
<gene>
    <name evidence="3" type="ORF">F0L46_16470</name>
</gene>
<dbReference type="Gene3D" id="3.40.50.2300">
    <property type="match status" value="2"/>
</dbReference>
<protein>
    <submittedName>
        <fullName evidence="3">BMP family ABC transporter substrate-binding protein</fullName>
    </submittedName>
</protein>
<reference evidence="3 4" key="2">
    <citation type="submission" date="2019-09" db="EMBL/GenBank/DDBJ databases">
        <authorList>
            <person name="Jin C."/>
        </authorList>
    </citation>
    <scope>NUCLEOTIDE SEQUENCE [LARGE SCALE GENOMIC DNA]</scope>
    <source>
        <strain evidence="3 4">BN140002</strain>
    </source>
</reference>
<dbReference type="PANTHER" id="PTHR43208">
    <property type="entry name" value="ABC TRANSPORTER SUBSTRATE-BINDING PROTEIN"/>
    <property type="match status" value="1"/>
</dbReference>